<dbReference type="Proteomes" id="UP001058974">
    <property type="component" value="Chromosome 6"/>
</dbReference>
<feature type="region of interest" description="Disordered" evidence="3">
    <location>
        <begin position="251"/>
        <end position="295"/>
    </location>
</feature>
<keyword evidence="4" id="KW-0812">Transmembrane</keyword>
<evidence type="ECO:0000256" key="1">
    <source>
        <dbReference type="ARBA" id="ARBA00022729"/>
    </source>
</evidence>
<feature type="signal peptide" evidence="5">
    <location>
        <begin position="1"/>
        <end position="25"/>
    </location>
</feature>
<dbReference type="InterPro" id="IPR038408">
    <property type="entry name" value="GNK2_sf"/>
</dbReference>
<feature type="domain" description="Gnk2-homologous" evidence="6">
    <location>
        <begin position="139"/>
        <end position="248"/>
    </location>
</feature>
<dbReference type="InterPro" id="IPR002902">
    <property type="entry name" value="GNK2"/>
</dbReference>
<dbReference type="PROSITE" id="PS51473">
    <property type="entry name" value="GNK2"/>
    <property type="match status" value="2"/>
</dbReference>
<evidence type="ECO:0000256" key="5">
    <source>
        <dbReference type="SAM" id="SignalP"/>
    </source>
</evidence>
<reference evidence="7 8" key="1">
    <citation type="journal article" date="2022" name="Nat. Genet.">
        <title>Improved pea reference genome and pan-genome highlight genomic features and evolutionary characteristics.</title>
        <authorList>
            <person name="Yang T."/>
            <person name="Liu R."/>
            <person name="Luo Y."/>
            <person name="Hu S."/>
            <person name="Wang D."/>
            <person name="Wang C."/>
            <person name="Pandey M.K."/>
            <person name="Ge S."/>
            <person name="Xu Q."/>
            <person name="Li N."/>
            <person name="Li G."/>
            <person name="Huang Y."/>
            <person name="Saxena R.K."/>
            <person name="Ji Y."/>
            <person name="Li M."/>
            <person name="Yan X."/>
            <person name="He Y."/>
            <person name="Liu Y."/>
            <person name="Wang X."/>
            <person name="Xiang C."/>
            <person name="Varshney R.K."/>
            <person name="Ding H."/>
            <person name="Gao S."/>
            <person name="Zong X."/>
        </authorList>
    </citation>
    <scope>NUCLEOTIDE SEQUENCE [LARGE SCALE GENOMIC DNA]</scope>
    <source>
        <strain evidence="7 8">cv. Zhongwan 6</strain>
    </source>
</reference>
<evidence type="ECO:0000313" key="8">
    <source>
        <dbReference type="Proteomes" id="UP001058974"/>
    </source>
</evidence>
<protein>
    <recommendedName>
        <fullName evidence="6">Gnk2-homologous domain-containing protein</fullName>
    </recommendedName>
</protein>
<feature type="domain" description="Gnk2-homologous" evidence="6">
    <location>
        <begin position="27"/>
        <end position="133"/>
    </location>
</feature>
<evidence type="ECO:0000259" key="6">
    <source>
        <dbReference type="PROSITE" id="PS51473"/>
    </source>
</evidence>
<organism evidence="7 8">
    <name type="scientific">Pisum sativum</name>
    <name type="common">Garden pea</name>
    <name type="synonym">Lathyrus oleraceus</name>
    <dbReference type="NCBI Taxonomy" id="3888"/>
    <lineage>
        <taxon>Eukaryota</taxon>
        <taxon>Viridiplantae</taxon>
        <taxon>Streptophyta</taxon>
        <taxon>Embryophyta</taxon>
        <taxon>Tracheophyta</taxon>
        <taxon>Spermatophyta</taxon>
        <taxon>Magnoliopsida</taxon>
        <taxon>eudicotyledons</taxon>
        <taxon>Gunneridae</taxon>
        <taxon>Pentapetalae</taxon>
        <taxon>rosids</taxon>
        <taxon>fabids</taxon>
        <taxon>Fabales</taxon>
        <taxon>Fabaceae</taxon>
        <taxon>Papilionoideae</taxon>
        <taxon>50 kb inversion clade</taxon>
        <taxon>NPAAA clade</taxon>
        <taxon>Hologalegina</taxon>
        <taxon>IRL clade</taxon>
        <taxon>Fabeae</taxon>
        <taxon>Lathyrus</taxon>
    </lineage>
</organism>
<dbReference type="FunFam" id="3.30.430.20:FF:000003">
    <property type="entry name" value="Cysteine-rich RLK (RECEPTOR-like protein kinase) 10"/>
    <property type="match status" value="1"/>
</dbReference>
<feature type="compositionally biased region" description="Polar residues" evidence="3">
    <location>
        <begin position="281"/>
        <end position="295"/>
    </location>
</feature>
<feature type="chain" id="PRO_5039060906" description="Gnk2-homologous domain-containing protein" evidence="5">
    <location>
        <begin position="26"/>
        <end position="453"/>
    </location>
</feature>
<comment type="caution">
    <text evidence="7">The sequence shown here is derived from an EMBL/GenBank/DDBJ whole genome shotgun (WGS) entry which is preliminary data.</text>
</comment>
<keyword evidence="4" id="KW-1133">Transmembrane helix</keyword>
<evidence type="ECO:0000256" key="4">
    <source>
        <dbReference type="SAM" id="Phobius"/>
    </source>
</evidence>
<keyword evidence="1 5" id="KW-0732">Signal</keyword>
<keyword evidence="8" id="KW-1185">Reference proteome</keyword>
<proteinExistence type="predicted"/>
<gene>
    <name evidence="7" type="ORF">KIW84_060266</name>
</gene>
<name>A0A9D4W0X5_PEA</name>
<dbReference type="EMBL" id="JAMSHJ010000006">
    <property type="protein sequence ID" value="KAI5393047.1"/>
    <property type="molecule type" value="Genomic_DNA"/>
</dbReference>
<feature type="transmembrane region" description="Helical" evidence="4">
    <location>
        <begin position="299"/>
        <end position="318"/>
    </location>
</feature>
<evidence type="ECO:0000313" key="7">
    <source>
        <dbReference type="EMBL" id="KAI5393047.1"/>
    </source>
</evidence>
<dbReference type="Pfam" id="PF01657">
    <property type="entry name" value="Stress-antifung"/>
    <property type="match status" value="2"/>
</dbReference>
<dbReference type="AlphaFoldDB" id="A0A9D4W0X5"/>
<dbReference type="FunFam" id="3.30.430.20:FF:000002">
    <property type="entry name" value="Cysteine-rich receptor-like protein kinase 10"/>
    <property type="match status" value="1"/>
</dbReference>
<keyword evidence="2" id="KW-0677">Repeat</keyword>
<dbReference type="PANTHER" id="PTHR32099">
    <property type="entry name" value="CYSTEINE-RICH REPEAT SECRETORY PROTEIN"/>
    <property type="match status" value="1"/>
</dbReference>
<dbReference type="CDD" id="cd23509">
    <property type="entry name" value="Gnk2-like"/>
    <property type="match status" value="2"/>
</dbReference>
<dbReference type="Gramene" id="Psat06G0026600-T1">
    <property type="protein sequence ID" value="KAI5393047.1"/>
    <property type="gene ID" value="KIW84_060266"/>
</dbReference>
<feature type="transmembrane region" description="Helical" evidence="4">
    <location>
        <begin position="379"/>
        <end position="400"/>
    </location>
</feature>
<dbReference type="PANTHER" id="PTHR32099:SF51">
    <property type="entry name" value="CYSTEINE-RICH RECEPTOR-LIKE PROTEIN KINASE 25 ISOFORM X1"/>
    <property type="match status" value="1"/>
</dbReference>
<evidence type="ECO:0000256" key="2">
    <source>
        <dbReference type="ARBA" id="ARBA00022737"/>
    </source>
</evidence>
<accession>A0A9D4W0X5</accession>
<keyword evidence="4" id="KW-0472">Membrane</keyword>
<dbReference type="Gene3D" id="3.30.430.20">
    <property type="entry name" value="Gnk2 domain, C-X8-C-X2-C motif"/>
    <property type="match status" value="2"/>
</dbReference>
<evidence type="ECO:0000256" key="3">
    <source>
        <dbReference type="SAM" id="MobiDB-lite"/>
    </source>
</evidence>
<sequence length="453" mass="50724">MSSFLSSLLLLLIFIFTFTSQLTIAKSFQSFCDNHNGNYTNNSTYHTNLKTLLSTLTSNTQINYGFYNFSNGQNTNKVNAIGLCRGDVKNQTDCLSCLKNSSNLLTQNCENQKEAIVWYDDDKCMLRFSNRSIFGLMEIGPAYFGWNLNNSTNEDEFNEKVKKLLDGLRNKASSGDSNLKYAVGSDKIGPNNNETLYGLVQCTPDLSKTSCDDCLVQSIKEIPICCNNKIGGRIVRPSCYLRYETNSHFYQTTTSDSPSSSPSPSPPPSVVPPVSAPPPFAQNNTSPQAQDKGNTSRNVVPIVPLMLFLLCSMVWIHISMYPRTSPFLEEVTDKILVTNHNLASVSSLLPKANIWHQLLLSNFQPHENAMETLTYDGKYLIFFIVSMVKVNLPLTIFNFLRKNIIVSHEGISSLIPFRRVLSELFLQGLVDKVHKVGLTKAMETHWSLKLEVA</sequence>
<feature type="compositionally biased region" description="Pro residues" evidence="3">
    <location>
        <begin position="261"/>
        <end position="280"/>
    </location>
</feature>